<proteinExistence type="predicted"/>
<evidence type="ECO:0000313" key="1">
    <source>
        <dbReference type="EMBL" id="KKL83282.1"/>
    </source>
</evidence>
<dbReference type="AlphaFoldDB" id="A0A0F9I7D2"/>
<organism evidence="1">
    <name type="scientific">marine sediment metagenome</name>
    <dbReference type="NCBI Taxonomy" id="412755"/>
    <lineage>
        <taxon>unclassified sequences</taxon>
        <taxon>metagenomes</taxon>
        <taxon>ecological metagenomes</taxon>
    </lineage>
</organism>
<accession>A0A0F9I7D2</accession>
<comment type="caution">
    <text evidence="1">The sequence shown here is derived from an EMBL/GenBank/DDBJ whole genome shotgun (WGS) entry which is preliminary data.</text>
</comment>
<reference evidence="1" key="1">
    <citation type="journal article" date="2015" name="Nature">
        <title>Complex archaea that bridge the gap between prokaryotes and eukaryotes.</title>
        <authorList>
            <person name="Spang A."/>
            <person name="Saw J.H."/>
            <person name="Jorgensen S.L."/>
            <person name="Zaremba-Niedzwiedzka K."/>
            <person name="Martijn J."/>
            <person name="Lind A.E."/>
            <person name="van Eijk R."/>
            <person name="Schleper C."/>
            <person name="Guy L."/>
            <person name="Ettema T.J."/>
        </authorList>
    </citation>
    <scope>NUCLEOTIDE SEQUENCE</scope>
</reference>
<protein>
    <submittedName>
        <fullName evidence="1">Uncharacterized protein</fullName>
    </submittedName>
</protein>
<sequence length="190" mass="21277">MLVQLNARDYVVVPRRVRRNGRDINVPVEEYDVELFTQSFDILGGQSQERIGPYTSRIFPNFMLGLGRNRVASDSARNPDEYRRCFDTTCDIRFVDVFLPILSEPTAHAGLEVLRAMTDFKGNVWGLWEDTSSADIVSRDMTGATLAWGNGGTVSTGTTAVALDLFAHKNKLFAAYVRRKGPEAPYHQAD</sequence>
<dbReference type="EMBL" id="LAZR01022026">
    <property type="protein sequence ID" value="KKL83282.1"/>
    <property type="molecule type" value="Genomic_DNA"/>
</dbReference>
<name>A0A0F9I7D2_9ZZZZ</name>
<gene>
    <name evidence="1" type="ORF">LCGC14_1976310</name>
</gene>